<sequence>MSPSWLDLLVEGAPLTAFDRHRDALLRAGAPPEDVGRQAETALRLRDLLGQQRRSAVESRQLSEAAAHLAGIRRTDTLLPEVSRWARLLLGADLAYIGLLRDGEFVLAAEHGAASTRLHGLHMPATAGLGGLVVGQGAPVSISSYGMENGFAHFPAADATMAEEGIRAVLGVPLISHRRSLGALFVCRRTEHPFTGPETSLLSAFASHAATAIDTAHSVERYRHDAEHLRTANTELTRTLLWNRQLADMVLSGCDTHDLIREIAAQTTGDVHFTDADPDLGTGPGEGTADGARPTQAVVSGGLLRGALIVTGSEDTERDRALLEQAAPFFALALAGEEAVAPGAGPARDILLIDLLTRPDRGSADANRRMRSTGLDPDAPYCVVVAMPEAGHRRAPGHPHALGLPPGTVAARHGDRLIAVAPATSPESLLGAWGERDRPEATLGIAGPGTGPRELAGCYHDAEQTARALMSLGRTGEAATSGQLGLYRVLLSHAGRRELQAQFAQMLGTVVEEQRRRHIPLLETLRSYLEHGCRAAPTARALVIHVNTLYQRLEVLDRLLGPDWREPPRSVDLLLLLHIHHPAHPA</sequence>
<evidence type="ECO:0000313" key="5">
    <source>
        <dbReference type="Proteomes" id="UP001596083"/>
    </source>
</evidence>
<evidence type="ECO:0000256" key="1">
    <source>
        <dbReference type="ARBA" id="ARBA00006754"/>
    </source>
</evidence>
<dbReference type="SUPFAM" id="SSF55781">
    <property type="entry name" value="GAF domain-like"/>
    <property type="match status" value="1"/>
</dbReference>
<accession>A0ABW0Z777</accession>
<keyword evidence="5" id="KW-1185">Reference proteome</keyword>
<dbReference type="InterPro" id="IPR042070">
    <property type="entry name" value="PucR_C-HTH_sf"/>
</dbReference>
<dbReference type="PANTHER" id="PTHR33744">
    <property type="entry name" value="CARBOHYDRATE DIACID REGULATOR"/>
    <property type="match status" value="1"/>
</dbReference>
<gene>
    <name evidence="4" type="ORF">ACFP1Z_31335</name>
</gene>
<proteinExistence type="inferred from homology"/>
<dbReference type="Pfam" id="PF13556">
    <property type="entry name" value="HTH_30"/>
    <property type="match status" value="1"/>
</dbReference>
<evidence type="ECO:0000313" key="4">
    <source>
        <dbReference type="EMBL" id="MFC5724655.1"/>
    </source>
</evidence>
<evidence type="ECO:0000256" key="2">
    <source>
        <dbReference type="SAM" id="MobiDB-lite"/>
    </source>
</evidence>
<dbReference type="InterPro" id="IPR003018">
    <property type="entry name" value="GAF"/>
</dbReference>
<dbReference type="Pfam" id="PF17853">
    <property type="entry name" value="GGDEF_2"/>
    <property type="match status" value="1"/>
</dbReference>
<organism evidence="4 5">
    <name type="scientific">Streptomyces gamaensis</name>
    <dbReference type="NCBI Taxonomy" id="1763542"/>
    <lineage>
        <taxon>Bacteria</taxon>
        <taxon>Bacillati</taxon>
        <taxon>Actinomycetota</taxon>
        <taxon>Actinomycetes</taxon>
        <taxon>Kitasatosporales</taxon>
        <taxon>Streptomycetaceae</taxon>
        <taxon>Streptomyces</taxon>
    </lineage>
</organism>
<dbReference type="Pfam" id="PF01590">
    <property type="entry name" value="GAF"/>
    <property type="match status" value="1"/>
</dbReference>
<feature type="region of interest" description="Disordered" evidence="2">
    <location>
        <begin position="271"/>
        <end position="292"/>
    </location>
</feature>
<feature type="domain" description="GAF" evidence="3">
    <location>
        <begin position="74"/>
        <end position="223"/>
    </location>
</feature>
<dbReference type="InterPro" id="IPR025736">
    <property type="entry name" value="PucR_C-HTH_dom"/>
</dbReference>
<reference evidence="5" key="1">
    <citation type="journal article" date="2019" name="Int. J. Syst. Evol. Microbiol.">
        <title>The Global Catalogue of Microorganisms (GCM) 10K type strain sequencing project: providing services to taxonomists for standard genome sequencing and annotation.</title>
        <authorList>
            <consortium name="The Broad Institute Genomics Platform"/>
            <consortium name="The Broad Institute Genome Sequencing Center for Infectious Disease"/>
            <person name="Wu L."/>
            <person name="Ma J."/>
        </authorList>
    </citation>
    <scope>NUCLEOTIDE SEQUENCE [LARGE SCALE GENOMIC DNA]</scope>
    <source>
        <strain evidence="5">CGMCC 4.7304</strain>
    </source>
</reference>
<dbReference type="InterPro" id="IPR029016">
    <property type="entry name" value="GAF-like_dom_sf"/>
</dbReference>
<dbReference type="EMBL" id="JBHSPB010000032">
    <property type="protein sequence ID" value="MFC5724655.1"/>
    <property type="molecule type" value="Genomic_DNA"/>
</dbReference>
<dbReference type="InterPro" id="IPR051448">
    <property type="entry name" value="CdaR-like_regulators"/>
</dbReference>
<dbReference type="Gene3D" id="1.10.10.2840">
    <property type="entry name" value="PucR C-terminal helix-turn-helix domain"/>
    <property type="match status" value="1"/>
</dbReference>
<dbReference type="Gene3D" id="3.30.450.40">
    <property type="match status" value="1"/>
</dbReference>
<dbReference type="InterPro" id="IPR041522">
    <property type="entry name" value="CdaR_GGDEF"/>
</dbReference>
<dbReference type="Proteomes" id="UP001596083">
    <property type="component" value="Unassembled WGS sequence"/>
</dbReference>
<evidence type="ECO:0000259" key="3">
    <source>
        <dbReference type="SMART" id="SM00065"/>
    </source>
</evidence>
<comment type="similarity">
    <text evidence="1">Belongs to the CdaR family.</text>
</comment>
<dbReference type="PANTHER" id="PTHR33744:SF1">
    <property type="entry name" value="DNA-BINDING TRANSCRIPTIONAL ACTIVATOR ADER"/>
    <property type="match status" value="1"/>
</dbReference>
<protein>
    <submittedName>
        <fullName evidence="4">Helix-turn-helix domain-containing protein</fullName>
    </submittedName>
</protein>
<comment type="caution">
    <text evidence="4">The sequence shown here is derived from an EMBL/GenBank/DDBJ whole genome shotgun (WGS) entry which is preliminary data.</text>
</comment>
<dbReference type="SMART" id="SM00065">
    <property type="entry name" value="GAF"/>
    <property type="match status" value="1"/>
</dbReference>
<name>A0ABW0Z777_9ACTN</name>
<dbReference type="RefSeq" id="WP_390321121.1">
    <property type="nucleotide sequence ID" value="NZ_JBHSPB010000032.1"/>
</dbReference>